<dbReference type="GO" id="GO:0005524">
    <property type="term" value="F:ATP binding"/>
    <property type="evidence" value="ECO:0007669"/>
    <property type="project" value="UniProtKB-KW"/>
</dbReference>
<organism evidence="7 8">
    <name type="scientific">Chlamydia avium 10DC88</name>
    <dbReference type="NCBI Taxonomy" id="1229831"/>
    <lineage>
        <taxon>Bacteria</taxon>
        <taxon>Pseudomonadati</taxon>
        <taxon>Chlamydiota</taxon>
        <taxon>Chlamydiia</taxon>
        <taxon>Chlamydiales</taxon>
        <taxon>Chlamydiaceae</taxon>
        <taxon>Chlamydia/Chlamydophila group</taxon>
        <taxon>Chlamydia</taxon>
    </lineage>
</organism>
<dbReference type="InterPro" id="IPR017871">
    <property type="entry name" value="ABC_transporter-like_CS"/>
</dbReference>
<dbReference type="HOGENOM" id="CLU_000604_1_11_0"/>
<dbReference type="InterPro" id="IPR003593">
    <property type="entry name" value="AAA+_ATPase"/>
</dbReference>
<comment type="subcellular location">
    <subcellularLocation>
        <location evidence="1">Cell inner membrane</location>
        <topology evidence="1">Peripheral membrane protein</topology>
    </subcellularLocation>
</comment>
<evidence type="ECO:0000313" key="8">
    <source>
        <dbReference type="Proteomes" id="UP000019433"/>
    </source>
</evidence>
<dbReference type="STRING" id="1229831.M832_00340"/>
<dbReference type="eggNOG" id="COG1121">
    <property type="taxonomic scope" value="Bacteria"/>
</dbReference>
<dbReference type="PROSITE" id="PS50893">
    <property type="entry name" value="ABC_TRANSPORTER_2"/>
    <property type="match status" value="1"/>
</dbReference>
<sequence length="243" mass="27651">MYKSMTIQMRVKELSFRYEPKSSWIIDNVSFTIHERDFIGIIGPNGGGKTTLALLMLKLFTPTKGTLEIFPNTSHSKDLIIGWVPQHFSYDFDFPISVIDVVLLGRLSFLPWYGKYSKLDLQAAESALETVGLLSHKDRCFSHLSGGQIQRVLLARALASHPQLLILDEPTANIDPENQQRILQILQKLNSSCTILMITHDLHHTTSHFNKVFYMNRTLTTLTNTPNISQEFCCHSFKNKADI</sequence>
<accession>W8JPX2</accession>
<dbReference type="InterPro" id="IPR050153">
    <property type="entry name" value="Metal_Ion_Import_ABC"/>
</dbReference>
<dbReference type="PANTHER" id="PTHR42734:SF17">
    <property type="entry name" value="METAL TRANSPORT SYSTEM ATP-BINDING PROTEIN TM_0124-RELATED"/>
    <property type="match status" value="1"/>
</dbReference>
<name>W8JPX2_9CHLA</name>
<dbReference type="PANTHER" id="PTHR42734">
    <property type="entry name" value="METAL TRANSPORT SYSTEM ATP-BINDING PROTEIN TM_0124-RELATED"/>
    <property type="match status" value="1"/>
</dbReference>
<dbReference type="GO" id="GO:0016887">
    <property type="term" value="F:ATP hydrolysis activity"/>
    <property type="evidence" value="ECO:0007669"/>
    <property type="project" value="InterPro"/>
</dbReference>
<evidence type="ECO:0000256" key="5">
    <source>
        <dbReference type="ARBA" id="ARBA00022840"/>
    </source>
</evidence>
<evidence type="ECO:0000256" key="3">
    <source>
        <dbReference type="ARBA" id="ARBA00022448"/>
    </source>
</evidence>
<dbReference type="InterPro" id="IPR027417">
    <property type="entry name" value="P-loop_NTPase"/>
</dbReference>
<dbReference type="SUPFAM" id="SSF52540">
    <property type="entry name" value="P-loop containing nucleoside triphosphate hydrolases"/>
    <property type="match status" value="1"/>
</dbReference>
<dbReference type="EMBL" id="CP006571">
    <property type="protein sequence ID" value="AHK62908.1"/>
    <property type="molecule type" value="Genomic_DNA"/>
</dbReference>
<dbReference type="Gene3D" id="3.40.50.300">
    <property type="entry name" value="P-loop containing nucleotide triphosphate hydrolases"/>
    <property type="match status" value="1"/>
</dbReference>
<proteinExistence type="inferred from homology"/>
<dbReference type="Proteomes" id="UP000019433">
    <property type="component" value="Chromosome"/>
</dbReference>
<evidence type="ECO:0000256" key="2">
    <source>
        <dbReference type="ARBA" id="ARBA00005417"/>
    </source>
</evidence>
<keyword evidence="4" id="KW-0547">Nucleotide-binding</keyword>
<dbReference type="PROSITE" id="PS00211">
    <property type="entry name" value="ABC_TRANSPORTER_1"/>
    <property type="match status" value="1"/>
</dbReference>
<protein>
    <submittedName>
        <fullName evidence="7">Putative metal transport system ATP-binding protein</fullName>
    </submittedName>
</protein>
<keyword evidence="5 7" id="KW-0067">ATP-binding</keyword>
<dbReference type="PATRIC" id="fig|1229831.3.peg.34"/>
<dbReference type="AlphaFoldDB" id="W8JPX2"/>
<feature type="domain" description="ABC transporter" evidence="6">
    <location>
        <begin position="9"/>
        <end position="242"/>
    </location>
</feature>
<evidence type="ECO:0000256" key="4">
    <source>
        <dbReference type="ARBA" id="ARBA00022741"/>
    </source>
</evidence>
<comment type="similarity">
    <text evidence="2">Belongs to the ABC transporter superfamily.</text>
</comment>
<dbReference type="SMART" id="SM00382">
    <property type="entry name" value="AAA"/>
    <property type="match status" value="1"/>
</dbReference>
<evidence type="ECO:0000259" key="6">
    <source>
        <dbReference type="PROSITE" id="PS50893"/>
    </source>
</evidence>
<dbReference type="Pfam" id="PF00005">
    <property type="entry name" value="ABC_tran"/>
    <property type="match status" value="1"/>
</dbReference>
<evidence type="ECO:0000256" key="1">
    <source>
        <dbReference type="ARBA" id="ARBA00004417"/>
    </source>
</evidence>
<evidence type="ECO:0000313" key="7">
    <source>
        <dbReference type="EMBL" id="AHK62908.1"/>
    </source>
</evidence>
<reference evidence="7 8" key="1">
    <citation type="journal article" date="2014" name="Syst. Appl. Microbiol.">
        <title>Evidence for the existence of two new members of the family Chlamydiaceae and proposal of Chlamydia avium sp. nov. and Chlamydia gallinacea sp. nov.</title>
        <authorList>
            <person name="Sachse K."/>
            <person name="Laroucau K."/>
            <person name="Riege K."/>
            <person name="Wehner S."/>
            <person name="Dilcher M."/>
            <person name="Creasy H.H."/>
            <person name="Weidmann M."/>
            <person name="Myers G."/>
            <person name="Vorimore F."/>
            <person name="Vicari N."/>
            <person name="Magnino S."/>
            <person name="Liebler-Tenorio E."/>
            <person name="Ruettger A."/>
            <person name="Bavoil P.M."/>
            <person name="Hufert F.T."/>
            <person name="Rossello-Mora R."/>
            <person name="Marz M."/>
        </authorList>
    </citation>
    <scope>NUCLEOTIDE SEQUENCE [LARGE SCALE GENOMIC DNA]</scope>
    <source>
        <strain evidence="7 8">10DC88</strain>
    </source>
</reference>
<gene>
    <name evidence="7" type="ORF">M832_00340</name>
</gene>
<keyword evidence="3" id="KW-0813">Transport</keyword>
<dbReference type="InterPro" id="IPR003439">
    <property type="entry name" value="ABC_transporter-like_ATP-bd"/>
</dbReference>
<dbReference type="KEGG" id="cav:M832_00340"/>
<dbReference type="GO" id="GO:0005886">
    <property type="term" value="C:plasma membrane"/>
    <property type="evidence" value="ECO:0007669"/>
    <property type="project" value="UniProtKB-SubCell"/>
</dbReference>